<dbReference type="InterPro" id="IPR036719">
    <property type="entry name" value="Neuro-gated_channel_TM_sf"/>
</dbReference>
<dbReference type="GO" id="GO:0016020">
    <property type="term" value="C:membrane"/>
    <property type="evidence" value="ECO:0007669"/>
    <property type="project" value="InterPro"/>
</dbReference>
<feature type="transmembrane region" description="Helical" evidence="1">
    <location>
        <begin position="121"/>
        <end position="138"/>
    </location>
</feature>
<feature type="transmembrane region" description="Helical" evidence="1">
    <location>
        <begin position="82"/>
        <end position="101"/>
    </location>
</feature>
<keyword evidence="1" id="KW-0472">Membrane</keyword>
<keyword evidence="1" id="KW-1133">Transmembrane helix</keyword>
<sequence length="153" mass="16474">MISFEQVTLSAERADLSNFHPNPEFHLEDVLLSPGGGKALAFSMIVRRRPGPPLLRHVLPCFLVTGLAALTFLVPPTSGERVTLAIGCLLALLLVSVATGGGPRASAPQLPLLGMRFLSNIYHHVFGTTWPYLGLAPLRPKARLNLKPCSHGH</sequence>
<evidence type="ECO:0000313" key="3">
    <source>
        <dbReference type="Proteomes" id="UP000499080"/>
    </source>
</evidence>
<evidence type="ECO:0008006" key="4">
    <source>
        <dbReference type="Google" id="ProtNLM"/>
    </source>
</evidence>
<dbReference type="GO" id="GO:0006811">
    <property type="term" value="P:monoatomic ion transport"/>
    <property type="evidence" value="ECO:0007669"/>
    <property type="project" value="InterPro"/>
</dbReference>
<dbReference type="OrthoDB" id="6426016at2759"/>
<reference evidence="2 3" key="1">
    <citation type="journal article" date="2019" name="Sci. Rep.">
        <title>Orb-weaving spider Araneus ventricosus genome elucidates the spidroin gene catalogue.</title>
        <authorList>
            <person name="Kono N."/>
            <person name="Nakamura H."/>
            <person name="Ohtoshi R."/>
            <person name="Moran D.A.P."/>
            <person name="Shinohara A."/>
            <person name="Yoshida Y."/>
            <person name="Fujiwara M."/>
            <person name="Mori M."/>
            <person name="Tomita M."/>
            <person name="Arakawa K."/>
        </authorList>
    </citation>
    <scope>NUCLEOTIDE SEQUENCE [LARGE SCALE GENOMIC DNA]</scope>
</reference>
<dbReference type="SUPFAM" id="SSF90112">
    <property type="entry name" value="Neurotransmitter-gated ion-channel transmembrane pore"/>
    <property type="match status" value="1"/>
</dbReference>
<evidence type="ECO:0000256" key="1">
    <source>
        <dbReference type="SAM" id="Phobius"/>
    </source>
</evidence>
<name>A0A4Y1ZKK2_ARAVE</name>
<evidence type="ECO:0000313" key="2">
    <source>
        <dbReference type="EMBL" id="GBL55213.1"/>
    </source>
</evidence>
<gene>
    <name evidence="2" type="ORF">AVEN_12262_1</name>
</gene>
<dbReference type="Proteomes" id="UP000499080">
    <property type="component" value="Unassembled WGS sequence"/>
</dbReference>
<dbReference type="EMBL" id="BGPR01150695">
    <property type="protein sequence ID" value="GBL55213.1"/>
    <property type="molecule type" value="Genomic_DNA"/>
</dbReference>
<keyword evidence="1" id="KW-0812">Transmembrane</keyword>
<protein>
    <recommendedName>
        <fullName evidence="4">Neurotransmitter-gated ion-channel transmembrane domain-containing protein</fullName>
    </recommendedName>
</protein>
<dbReference type="AlphaFoldDB" id="A0A4Y1ZKK2"/>
<dbReference type="InterPro" id="IPR038050">
    <property type="entry name" value="Neuro_actylchol_rec"/>
</dbReference>
<keyword evidence="3" id="KW-1185">Reference proteome</keyword>
<organism evidence="2 3">
    <name type="scientific">Araneus ventricosus</name>
    <name type="common">Orbweaver spider</name>
    <name type="synonym">Epeira ventricosa</name>
    <dbReference type="NCBI Taxonomy" id="182803"/>
    <lineage>
        <taxon>Eukaryota</taxon>
        <taxon>Metazoa</taxon>
        <taxon>Ecdysozoa</taxon>
        <taxon>Arthropoda</taxon>
        <taxon>Chelicerata</taxon>
        <taxon>Arachnida</taxon>
        <taxon>Araneae</taxon>
        <taxon>Araneomorphae</taxon>
        <taxon>Entelegynae</taxon>
        <taxon>Araneoidea</taxon>
        <taxon>Araneidae</taxon>
        <taxon>Araneus</taxon>
    </lineage>
</organism>
<proteinExistence type="predicted"/>
<dbReference type="Gene3D" id="1.20.58.390">
    <property type="entry name" value="Neurotransmitter-gated ion-channel transmembrane domain"/>
    <property type="match status" value="1"/>
</dbReference>
<feature type="transmembrane region" description="Helical" evidence="1">
    <location>
        <begin position="54"/>
        <end position="75"/>
    </location>
</feature>
<accession>A0A4Y1ZKK2</accession>
<comment type="caution">
    <text evidence="2">The sequence shown here is derived from an EMBL/GenBank/DDBJ whole genome shotgun (WGS) entry which is preliminary data.</text>
</comment>